<dbReference type="SUPFAM" id="SSF81296">
    <property type="entry name" value="E set domains"/>
    <property type="match status" value="1"/>
</dbReference>
<reference evidence="11" key="1">
    <citation type="submission" date="2016-06" db="EMBL/GenBank/DDBJ databases">
        <title>Parallel loss of symbiosis genes in relatives of nitrogen-fixing non-legume Parasponia.</title>
        <authorList>
            <person name="Van Velzen R."/>
            <person name="Holmer R."/>
            <person name="Bu F."/>
            <person name="Rutten L."/>
            <person name="Van Zeijl A."/>
            <person name="Liu W."/>
            <person name="Santuari L."/>
            <person name="Cao Q."/>
            <person name="Sharma T."/>
            <person name="Shen D."/>
            <person name="Roswanjaya Y."/>
            <person name="Wardhani T."/>
            <person name="Kalhor M.S."/>
            <person name="Jansen J."/>
            <person name="Van den Hoogen J."/>
            <person name="Gungor B."/>
            <person name="Hartog M."/>
            <person name="Hontelez J."/>
            <person name="Verver J."/>
            <person name="Yang W.-C."/>
            <person name="Schijlen E."/>
            <person name="Repin R."/>
            <person name="Schilthuizen M."/>
            <person name="Schranz E."/>
            <person name="Heidstra R."/>
            <person name="Miyata K."/>
            <person name="Fedorova E."/>
            <person name="Kohlen W."/>
            <person name="Bisseling T."/>
            <person name="Smit S."/>
            <person name="Geurts R."/>
        </authorList>
    </citation>
    <scope>NUCLEOTIDE SEQUENCE [LARGE SCALE GENOMIC DNA]</scope>
    <source>
        <strain evidence="11">cv. RG33-2</strain>
    </source>
</reference>
<comment type="caution">
    <text evidence="10">The sequence shown here is derived from an EMBL/GenBank/DDBJ whole genome shotgun (WGS) entry which is preliminary data.</text>
</comment>
<dbReference type="InterPro" id="IPR009880">
    <property type="entry name" value="Glyoxal_oxidase_N"/>
</dbReference>
<keyword evidence="2" id="KW-0964">Secreted</keyword>
<dbReference type="InterPro" id="IPR014756">
    <property type="entry name" value="Ig_E-set"/>
</dbReference>
<feature type="domain" description="Glyoxal oxidase N-terminal" evidence="8">
    <location>
        <begin position="44"/>
        <end position="426"/>
    </location>
</feature>
<comment type="subcellular location">
    <subcellularLocation>
        <location evidence="1">Secreted</location>
    </subcellularLocation>
</comment>
<evidence type="ECO:0000256" key="1">
    <source>
        <dbReference type="ARBA" id="ARBA00004613"/>
    </source>
</evidence>
<dbReference type="FunFam" id="2.130.10.80:FF:000001">
    <property type="entry name" value="Aldehyde oxidase GLOX"/>
    <property type="match status" value="1"/>
</dbReference>
<keyword evidence="4" id="KW-0560">Oxidoreductase</keyword>
<sequence length="540" mass="59278">MKPSLVILSFMVPIIIFSTLLPSLTDAAGGRWQLLQRSIGVSAMHMQLLNNDRVVVFDRTDFGASNLSLPAGKCPQNSKDCTAHSAEYDVATNTFRPLLLQTNVLCSSGAVKEDGTLIQTGGSFEGERRVRLFKPCSDNTCDWNELNLALAKGRWYSSDHILPDGRLIILGGRAQFNYEFYPKDVDNKVYDLPFLAETNDNGIENNLYPFLFLNVDGNLFVFANNRAILLDYVKNQVVKTYPPIPGGEPRSYPSSGSAVLLPLKNIQAKNVEAEVLVCGGAPKGSFTQALNGKFLPALETCARIKITDPQPNWVVENMPSARVMGDMTLLPNGNVLIINGGGAGTASWELGRDPVLTPVIYRPGNKIGSSFELQNPATIPRMYHSTAVLLRDGRILVGGSNPHSGYEFTGVLYPTELSLEAFSPSYLDNPNLRPRIVLPASQTKLKYSQRFSVRFRLTGKLDPNSLSTTMVSPSFTTHAFSMNQRLLVLPTIGKVKYLGKSTYQVDAVTPSSGILAPSGYYLLFVVHREIPSQGIWVHIN</sequence>
<dbReference type="Proteomes" id="UP000237000">
    <property type="component" value="Unassembled WGS sequence"/>
</dbReference>
<dbReference type="InterPro" id="IPR037293">
    <property type="entry name" value="Gal_Oxidase_central_sf"/>
</dbReference>
<evidence type="ECO:0000259" key="9">
    <source>
        <dbReference type="Pfam" id="PF09118"/>
    </source>
</evidence>
<keyword evidence="11" id="KW-1185">Reference proteome</keyword>
<dbReference type="InterPro" id="IPR013783">
    <property type="entry name" value="Ig-like_fold"/>
</dbReference>
<evidence type="ECO:0000313" key="10">
    <source>
        <dbReference type="EMBL" id="PON93843.1"/>
    </source>
</evidence>
<keyword evidence="3 7" id="KW-0732">Signal</keyword>
<feature type="chain" id="PRO_5015166907" description="Aldehyde oxidase GLOX" evidence="7">
    <location>
        <begin position="28"/>
        <end position="540"/>
    </location>
</feature>
<dbReference type="InterPro" id="IPR015202">
    <property type="entry name" value="GO-like_E_set"/>
</dbReference>
<evidence type="ECO:0000256" key="6">
    <source>
        <dbReference type="ARBA" id="ARBA00077505"/>
    </source>
</evidence>
<feature type="domain" description="Galactose oxidase-like Early set" evidence="9">
    <location>
        <begin position="433"/>
        <end position="539"/>
    </location>
</feature>
<dbReference type="EMBL" id="JXTC01000055">
    <property type="protein sequence ID" value="PON93843.1"/>
    <property type="molecule type" value="Genomic_DNA"/>
</dbReference>
<accession>A0A2P5F7R4</accession>
<dbReference type="CDD" id="cd02851">
    <property type="entry name" value="E_set_GO_C"/>
    <property type="match status" value="1"/>
</dbReference>
<dbReference type="InterPro" id="IPR011043">
    <property type="entry name" value="Gal_Oxase/kelch_b-propeller"/>
</dbReference>
<name>A0A2P5F7R4_TREOI</name>
<dbReference type="InParanoid" id="A0A2P5F7R4"/>
<dbReference type="Pfam" id="PF07250">
    <property type="entry name" value="Glyoxal_oxid_N"/>
    <property type="match status" value="1"/>
</dbReference>
<dbReference type="AlphaFoldDB" id="A0A2P5F7R4"/>
<evidence type="ECO:0000259" key="8">
    <source>
        <dbReference type="Pfam" id="PF07250"/>
    </source>
</evidence>
<dbReference type="OrthoDB" id="2019572at2759"/>
<dbReference type="PANTHER" id="PTHR32208:SF62">
    <property type="entry name" value="OXIDASE, PUTATIVE, EXPRESSED-RELATED"/>
    <property type="match status" value="1"/>
</dbReference>
<evidence type="ECO:0000313" key="11">
    <source>
        <dbReference type="Proteomes" id="UP000237000"/>
    </source>
</evidence>
<evidence type="ECO:0000256" key="7">
    <source>
        <dbReference type="SAM" id="SignalP"/>
    </source>
</evidence>
<dbReference type="SUPFAM" id="SSF50965">
    <property type="entry name" value="Galactose oxidase, central domain"/>
    <property type="match status" value="1"/>
</dbReference>
<gene>
    <name evidence="10" type="ORF">TorRG33x02_102330</name>
</gene>
<dbReference type="GO" id="GO:0016491">
    <property type="term" value="F:oxidoreductase activity"/>
    <property type="evidence" value="ECO:0007669"/>
    <property type="project" value="UniProtKB-KW"/>
</dbReference>
<dbReference type="Gene3D" id="2.60.40.10">
    <property type="entry name" value="Immunoglobulins"/>
    <property type="match status" value="1"/>
</dbReference>
<protein>
    <recommendedName>
        <fullName evidence="5">Aldehyde oxidase GLOX</fullName>
    </recommendedName>
    <alternativeName>
        <fullName evidence="6">Glyoxal oxidase</fullName>
    </alternativeName>
</protein>
<dbReference type="Pfam" id="PF09118">
    <property type="entry name" value="GO-like_E_set"/>
    <property type="match status" value="1"/>
</dbReference>
<dbReference type="GO" id="GO:0005615">
    <property type="term" value="C:extracellular space"/>
    <property type="evidence" value="ECO:0007669"/>
    <property type="project" value="UniProtKB-ARBA"/>
</dbReference>
<dbReference type="STRING" id="63057.A0A2P5F7R4"/>
<dbReference type="Gene3D" id="2.130.10.80">
    <property type="entry name" value="Galactose oxidase/kelch, beta-propeller"/>
    <property type="match status" value="1"/>
</dbReference>
<evidence type="ECO:0000256" key="5">
    <source>
        <dbReference type="ARBA" id="ARBA00073112"/>
    </source>
</evidence>
<proteinExistence type="predicted"/>
<evidence type="ECO:0000256" key="2">
    <source>
        <dbReference type="ARBA" id="ARBA00022525"/>
    </source>
</evidence>
<feature type="signal peptide" evidence="7">
    <location>
        <begin position="1"/>
        <end position="27"/>
    </location>
</feature>
<dbReference type="PANTHER" id="PTHR32208">
    <property type="entry name" value="SECRETED PROTEIN-RELATED"/>
    <property type="match status" value="1"/>
</dbReference>
<dbReference type="FunCoup" id="A0A2P5F7R4">
    <property type="interactions" value="30"/>
</dbReference>
<organism evidence="10 11">
    <name type="scientific">Trema orientale</name>
    <name type="common">Charcoal tree</name>
    <name type="synonym">Celtis orientalis</name>
    <dbReference type="NCBI Taxonomy" id="63057"/>
    <lineage>
        <taxon>Eukaryota</taxon>
        <taxon>Viridiplantae</taxon>
        <taxon>Streptophyta</taxon>
        <taxon>Embryophyta</taxon>
        <taxon>Tracheophyta</taxon>
        <taxon>Spermatophyta</taxon>
        <taxon>Magnoliopsida</taxon>
        <taxon>eudicotyledons</taxon>
        <taxon>Gunneridae</taxon>
        <taxon>Pentapetalae</taxon>
        <taxon>rosids</taxon>
        <taxon>fabids</taxon>
        <taxon>Rosales</taxon>
        <taxon>Cannabaceae</taxon>
        <taxon>Trema</taxon>
    </lineage>
</organism>
<evidence type="ECO:0000256" key="4">
    <source>
        <dbReference type="ARBA" id="ARBA00023002"/>
    </source>
</evidence>
<evidence type="ECO:0000256" key="3">
    <source>
        <dbReference type="ARBA" id="ARBA00022729"/>
    </source>
</evidence>